<keyword evidence="13" id="KW-1185">Reference proteome</keyword>
<dbReference type="CDD" id="cd17624">
    <property type="entry name" value="REC_OmpR_PmrA-like"/>
    <property type="match status" value="1"/>
</dbReference>
<dbReference type="Pfam" id="PF00486">
    <property type="entry name" value="Trans_reg_C"/>
    <property type="match status" value="1"/>
</dbReference>
<proteinExistence type="predicted"/>
<dbReference type="SMART" id="SM00862">
    <property type="entry name" value="Trans_reg_C"/>
    <property type="match status" value="1"/>
</dbReference>
<dbReference type="Proteomes" id="UP000192761">
    <property type="component" value="Unassembled WGS sequence"/>
</dbReference>
<dbReference type="GO" id="GO:0000156">
    <property type="term" value="F:phosphorelay response regulator activity"/>
    <property type="evidence" value="ECO:0007669"/>
    <property type="project" value="TreeGrafter"/>
</dbReference>
<evidence type="ECO:0000256" key="5">
    <source>
        <dbReference type="ARBA" id="ARBA00023015"/>
    </source>
</evidence>
<feature type="domain" description="Response regulatory" evidence="10">
    <location>
        <begin position="2"/>
        <end position="119"/>
    </location>
</feature>
<dbReference type="OrthoDB" id="9802426at2"/>
<dbReference type="InterPro" id="IPR001789">
    <property type="entry name" value="Sig_transdc_resp-reg_receiver"/>
</dbReference>
<keyword evidence="4" id="KW-0902">Two-component regulatory system</keyword>
<feature type="domain" description="OmpR/PhoB-type" evidence="11">
    <location>
        <begin position="127"/>
        <end position="221"/>
    </location>
</feature>
<name>A0A1W1XBC2_9NEIS</name>
<keyword evidence="5" id="KW-0805">Transcription regulation</keyword>
<protein>
    <submittedName>
        <fullName evidence="12">Two-component system, OmpR family, response regulator</fullName>
    </submittedName>
</protein>
<evidence type="ECO:0000313" key="13">
    <source>
        <dbReference type="Proteomes" id="UP000192761"/>
    </source>
</evidence>
<dbReference type="InterPro" id="IPR011006">
    <property type="entry name" value="CheY-like_superfamily"/>
</dbReference>
<evidence type="ECO:0000256" key="2">
    <source>
        <dbReference type="ARBA" id="ARBA00022490"/>
    </source>
</evidence>
<comment type="subcellular location">
    <subcellularLocation>
        <location evidence="1">Cytoplasm</location>
    </subcellularLocation>
</comment>
<dbReference type="PANTHER" id="PTHR48111">
    <property type="entry name" value="REGULATOR OF RPOS"/>
    <property type="match status" value="1"/>
</dbReference>
<evidence type="ECO:0000256" key="1">
    <source>
        <dbReference type="ARBA" id="ARBA00004496"/>
    </source>
</evidence>
<feature type="DNA-binding region" description="OmpR/PhoB-type" evidence="9">
    <location>
        <begin position="127"/>
        <end position="221"/>
    </location>
</feature>
<dbReference type="InterPro" id="IPR001867">
    <property type="entry name" value="OmpR/PhoB-type_DNA-bd"/>
</dbReference>
<dbReference type="PROSITE" id="PS51755">
    <property type="entry name" value="OMPR_PHOB"/>
    <property type="match status" value="1"/>
</dbReference>
<evidence type="ECO:0000256" key="9">
    <source>
        <dbReference type="PROSITE-ProRule" id="PRU01091"/>
    </source>
</evidence>
<feature type="modified residue" description="4-aspartylphosphate" evidence="8">
    <location>
        <position position="52"/>
    </location>
</feature>
<dbReference type="Pfam" id="PF00072">
    <property type="entry name" value="Response_reg"/>
    <property type="match status" value="1"/>
</dbReference>
<evidence type="ECO:0000256" key="4">
    <source>
        <dbReference type="ARBA" id="ARBA00023012"/>
    </source>
</evidence>
<dbReference type="STRING" id="1121001.SAMN02745857_01090"/>
<dbReference type="AlphaFoldDB" id="A0A1W1XBC2"/>
<dbReference type="PROSITE" id="PS50110">
    <property type="entry name" value="RESPONSE_REGULATORY"/>
    <property type="match status" value="1"/>
</dbReference>
<sequence>MRILLLEDDPLLGDGVREGLIDAGFSVDWLHDGKAGRTALQAERGFDALVLDLGLPGLPGLEVLRWLRGDPHYARLPVLVLTARDQISDRIDGLDAGADDYLVKPFALGELVARLHAILRRAQGRAVNLLQWRALAFDPAHLSATLRGEPLALTAMEARVLQQLLQAQPHYLSREQFEARLYGWTQESEGNALDVHLSHLRRKLGADAIENARGLGWRLAP</sequence>
<evidence type="ECO:0000256" key="3">
    <source>
        <dbReference type="ARBA" id="ARBA00022553"/>
    </source>
</evidence>
<evidence type="ECO:0000313" key="12">
    <source>
        <dbReference type="EMBL" id="SMC20978.1"/>
    </source>
</evidence>
<gene>
    <name evidence="12" type="ORF">SAMN02745857_01090</name>
</gene>
<dbReference type="GO" id="GO:0000976">
    <property type="term" value="F:transcription cis-regulatory region binding"/>
    <property type="evidence" value="ECO:0007669"/>
    <property type="project" value="TreeGrafter"/>
</dbReference>
<reference evidence="12 13" key="1">
    <citation type="submission" date="2017-04" db="EMBL/GenBank/DDBJ databases">
        <authorList>
            <person name="Afonso C.L."/>
            <person name="Miller P.J."/>
            <person name="Scott M.A."/>
            <person name="Spackman E."/>
            <person name="Goraichik I."/>
            <person name="Dimitrov K.M."/>
            <person name="Suarez D.L."/>
            <person name="Swayne D.E."/>
        </authorList>
    </citation>
    <scope>NUCLEOTIDE SEQUENCE [LARGE SCALE GENOMIC DNA]</scope>
    <source>
        <strain evidence="12 13">DSM 23236</strain>
    </source>
</reference>
<dbReference type="RefSeq" id="WP_084089707.1">
    <property type="nucleotide sequence ID" value="NZ_FWXD01000005.1"/>
</dbReference>
<dbReference type="SUPFAM" id="SSF46894">
    <property type="entry name" value="C-terminal effector domain of the bipartite response regulators"/>
    <property type="match status" value="1"/>
</dbReference>
<dbReference type="CDD" id="cd00383">
    <property type="entry name" value="trans_reg_C"/>
    <property type="match status" value="1"/>
</dbReference>
<evidence type="ECO:0000256" key="7">
    <source>
        <dbReference type="ARBA" id="ARBA00023163"/>
    </source>
</evidence>
<dbReference type="Gene3D" id="3.40.50.2300">
    <property type="match status" value="1"/>
</dbReference>
<dbReference type="GO" id="GO:0032993">
    <property type="term" value="C:protein-DNA complex"/>
    <property type="evidence" value="ECO:0007669"/>
    <property type="project" value="TreeGrafter"/>
</dbReference>
<evidence type="ECO:0000259" key="11">
    <source>
        <dbReference type="PROSITE" id="PS51755"/>
    </source>
</evidence>
<accession>A0A1W1XBC2</accession>
<dbReference type="InterPro" id="IPR039420">
    <property type="entry name" value="WalR-like"/>
</dbReference>
<evidence type="ECO:0000256" key="6">
    <source>
        <dbReference type="ARBA" id="ARBA00023125"/>
    </source>
</evidence>
<dbReference type="SMART" id="SM00448">
    <property type="entry name" value="REC"/>
    <property type="match status" value="1"/>
</dbReference>
<organism evidence="12 13">
    <name type="scientific">Andreprevotia lacus DSM 23236</name>
    <dbReference type="NCBI Taxonomy" id="1121001"/>
    <lineage>
        <taxon>Bacteria</taxon>
        <taxon>Pseudomonadati</taxon>
        <taxon>Pseudomonadota</taxon>
        <taxon>Betaproteobacteria</taxon>
        <taxon>Neisseriales</taxon>
        <taxon>Chitinibacteraceae</taxon>
        <taxon>Andreprevotia</taxon>
    </lineage>
</organism>
<dbReference type="EMBL" id="FWXD01000005">
    <property type="protein sequence ID" value="SMC20978.1"/>
    <property type="molecule type" value="Genomic_DNA"/>
</dbReference>
<evidence type="ECO:0000259" key="10">
    <source>
        <dbReference type="PROSITE" id="PS50110"/>
    </source>
</evidence>
<dbReference type="InterPro" id="IPR036388">
    <property type="entry name" value="WH-like_DNA-bd_sf"/>
</dbReference>
<dbReference type="Gene3D" id="6.10.250.690">
    <property type="match status" value="1"/>
</dbReference>
<dbReference type="GO" id="GO:0005829">
    <property type="term" value="C:cytosol"/>
    <property type="evidence" value="ECO:0007669"/>
    <property type="project" value="TreeGrafter"/>
</dbReference>
<dbReference type="Gene3D" id="1.10.10.10">
    <property type="entry name" value="Winged helix-like DNA-binding domain superfamily/Winged helix DNA-binding domain"/>
    <property type="match status" value="1"/>
</dbReference>
<keyword evidence="2" id="KW-0963">Cytoplasm</keyword>
<dbReference type="PANTHER" id="PTHR48111:SF35">
    <property type="entry name" value="TRANSCRIPTIONAL REGULATORY PROTEIN QSEB"/>
    <property type="match status" value="1"/>
</dbReference>
<keyword evidence="7" id="KW-0804">Transcription</keyword>
<evidence type="ECO:0000256" key="8">
    <source>
        <dbReference type="PROSITE-ProRule" id="PRU00169"/>
    </source>
</evidence>
<dbReference type="GO" id="GO:0006355">
    <property type="term" value="P:regulation of DNA-templated transcription"/>
    <property type="evidence" value="ECO:0007669"/>
    <property type="project" value="InterPro"/>
</dbReference>
<keyword evidence="3 8" id="KW-0597">Phosphoprotein</keyword>
<dbReference type="InterPro" id="IPR016032">
    <property type="entry name" value="Sig_transdc_resp-reg_C-effctor"/>
</dbReference>
<keyword evidence="6 9" id="KW-0238">DNA-binding</keyword>
<dbReference type="SUPFAM" id="SSF52172">
    <property type="entry name" value="CheY-like"/>
    <property type="match status" value="1"/>
</dbReference>